<keyword evidence="1" id="KW-0413">Isomerase</keyword>
<dbReference type="PANTHER" id="PTHR46773:SF5">
    <property type="entry name" value="OS04G0487100 PROTEIN"/>
    <property type="match status" value="1"/>
</dbReference>
<dbReference type="EC" id="5.1.3.24" evidence="1"/>
<dbReference type="SUPFAM" id="SSF50965">
    <property type="entry name" value="Galactose oxidase, central domain"/>
    <property type="match status" value="1"/>
</dbReference>
<dbReference type="InterPro" id="IPR053256">
    <property type="entry name" value="Kelch_repeat-containing"/>
</dbReference>
<name>A0A5C6DQN6_9BACT</name>
<keyword evidence="2" id="KW-1185">Reference proteome</keyword>
<dbReference type="SMART" id="SM00612">
    <property type="entry name" value="Kelch"/>
    <property type="match status" value="4"/>
</dbReference>
<dbReference type="OrthoDB" id="246387at2"/>
<dbReference type="InterPro" id="IPR015915">
    <property type="entry name" value="Kelch-typ_b-propeller"/>
</dbReference>
<dbReference type="InterPro" id="IPR006652">
    <property type="entry name" value="Kelch_1"/>
</dbReference>
<protein>
    <submittedName>
        <fullName evidence="1">N-acetylneuraminate epimerase</fullName>
        <ecNumber evidence="1">5.1.3.24</ecNumber>
    </submittedName>
</protein>
<dbReference type="EMBL" id="SJPV01000004">
    <property type="protein sequence ID" value="TWU38535.1"/>
    <property type="molecule type" value="Genomic_DNA"/>
</dbReference>
<gene>
    <name evidence="1" type="primary">nanM_1</name>
    <name evidence="1" type="ORF">Poly41_30120</name>
</gene>
<dbReference type="InterPro" id="IPR011043">
    <property type="entry name" value="Gal_Oxase/kelch_b-propeller"/>
</dbReference>
<dbReference type="PANTHER" id="PTHR46773">
    <property type="match status" value="1"/>
</dbReference>
<organism evidence="1 2">
    <name type="scientific">Novipirellula artificiosorum</name>
    <dbReference type="NCBI Taxonomy" id="2528016"/>
    <lineage>
        <taxon>Bacteria</taxon>
        <taxon>Pseudomonadati</taxon>
        <taxon>Planctomycetota</taxon>
        <taxon>Planctomycetia</taxon>
        <taxon>Pirellulales</taxon>
        <taxon>Pirellulaceae</taxon>
        <taxon>Novipirellula</taxon>
    </lineage>
</organism>
<proteinExistence type="predicted"/>
<evidence type="ECO:0000313" key="2">
    <source>
        <dbReference type="Proteomes" id="UP000319143"/>
    </source>
</evidence>
<dbReference type="GO" id="GO:0016853">
    <property type="term" value="F:isomerase activity"/>
    <property type="evidence" value="ECO:0007669"/>
    <property type="project" value="UniProtKB-KW"/>
</dbReference>
<dbReference type="RefSeq" id="WP_146526891.1">
    <property type="nucleotide sequence ID" value="NZ_SJPV01000004.1"/>
</dbReference>
<dbReference type="Proteomes" id="UP000319143">
    <property type="component" value="Unassembled WGS sequence"/>
</dbReference>
<evidence type="ECO:0000313" key="1">
    <source>
        <dbReference type="EMBL" id="TWU38535.1"/>
    </source>
</evidence>
<comment type="caution">
    <text evidence="1">The sequence shown here is derived from an EMBL/GenBank/DDBJ whole genome shotgun (WGS) entry which is preliminary data.</text>
</comment>
<dbReference type="Pfam" id="PF24681">
    <property type="entry name" value="Kelch_KLHDC2_KLHL20_DRC7"/>
    <property type="match status" value="1"/>
</dbReference>
<dbReference type="Pfam" id="PF07646">
    <property type="entry name" value="Kelch_2"/>
    <property type="match status" value="1"/>
</dbReference>
<dbReference type="Gene3D" id="2.120.10.80">
    <property type="entry name" value="Kelch-type beta propeller"/>
    <property type="match status" value="2"/>
</dbReference>
<accession>A0A5C6DQN6</accession>
<reference evidence="1 2" key="1">
    <citation type="submission" date="2019-02" db="EMBL/GenBank/DDBJ databases">
        <title>Deep-cultivation of Planctomycetes and their phenomic and genomic characterization uncovers novel biology.</title>
        <authorList>
            <person name="Wiegand S."/>
            <person name="Jogler M."/>
            <person name="Boedeker C."/>
            <person name="Pinto D."/>
            <person name="Vollmers J."/>
            <person name="Rivas-Marin E."/>
            <person name="Kohn T."/>
            <person name="Peeters S.H."/>
            <person name="Heuer A."/>
            <person name="Rast P."/>
            <person name="Oberbeckmann S."/>
            <person name="Bunk B."/>
            <person name="Jeske O."/>
            <person name="Meyerdierks A."/>
            <person name="Storesund J.E."/>
            <person name="Kallscheuer N."/>
            <person name="Luecker S."/>
            <person name="Lage O.M."/>
            <person name="Pohl T."/>
            <person name="Merkel B.J."/>
            <person name="Hornburger P."/>
            <person name="Mueller R.-W."/>
            <person name="Bruemmer F."/>
            <person name="Labrenz M."/>
            <person name="Spormann A.M."/>
            <person name="Op Den Camp H."/>
            <person name="Overmann J."/>
            <person name="Amann R."/>
            <person name="Jetten M.S.M."/>
            <person name="Mascher T."/>
            <person name="Medema M.H."/>
            <person name="Devos D.P."/>
            <person name="Kaster A.-K."/>
            <person name="Ovreas L."/>
            <person name="Rohde M."/>
            <person name="Galperin M.Y."/>
            <person name="Jogler C."/>
        </authorList>
    </citation>
    <scope>NUCLEOTIDE SEQUENCE [LARGE SCALE GENOMIC DNA]</scope>
    <source>
        <strain evidence="1 2">Poly41</strain>
    </source>
</reference>
<dbReference type="InterPro" id="IPR011498">
    <property type="entry name" value="Kelch_2"/>
</dbReference>
<sequence>MNKMRGKNRLSITAILIVQVTLGLCFAGSVLAQDQWRQLHDMPVGKWEAGTVVLDDKQYFFGGYTRGVKSSKRCDVYDPSDNSWTQIQNLPSAITHMNMVLDGRTVWFAGGFKDGYKGHTIAEVWSYDIDKDRYTAAPLLPETRGGGGLARVDRKLHYMGGVKADRDTDAEDHWVLDLDQWAMGSAQWETAAPLPAPRNQFSTVTFAGKIYVIGGQFHHDSRQIDQARVDIYDPKTDSWSRGPQLPKGHSHSEGGTFVSGGRIYMVGGHTTPDGGRKQIDADILALTPGDEWEVVGKLPMPLSSPAAAIIGGKLYVAGGSPNGRSVQGKMWVWDAPLSPERERK</sequence>
<dbReference type="AlphaFoldDB" id="A0A5C6DQN6"/>